<dbReference type="Proteomes" id="UP000004508">
    <property type="component" value="Unassembled WGS sequence"/>
</dbReference>
<dbReference type="Pfam" id="PF03109">
    <property type="entry name" value="ABC1"/>
    <property type="match status" value="1"/>
</dbReference>
<dbReference type="PANTHER" id="PTHR10566:SF113">
    <property type="entry name" value="PROTEIN ACTIVITY OF BC1 COMPLEX KINASE 7, CHLOROPLASTIC"/>
    <property type="match status" value="1"/>
</dbReference>
<gene>
    <name evidence="4" type="ORF">Krac_12167</name>
</gene>
<dbReference type="RefSeq" id="WP_007908008.1">
    <property type="nucleotide sequence ID" value="NZ_ADVG01000001.1"/>
</dbReference>
<evidence type="ECO:0000256" key="1">
    <source>
        <dbReference type="ARBA" id="ARBA00009670"/>
    </source>
</evidence>
<evidence type="ECO:0000256" key="2">
    <source>
        <dbReference type="SAM" id="Phobius"/>
    </source>
</evidence>
<dbReference type="AlphaFoldDB" id="D6TFQ9"/>
<dbReference type="InterPro" id="IPR050154">
    <property type="entry name" value="UbiB_kinase"/>
</dbReference>
<keyword evidence="2" id="KW-1133">Transmembrane helix</keyword>
<comment type="caution">
    <text evidence="4">The sequence shown here is derived from an EMBL/GenBank/DDBJ whole genome shotgun (WGS) entry which is preliminary data.</text>
</comment>
<feature type="transmembrane region" description="Helical" evidence="2">
    <location>
        <begin position="547"/>
        <end position="565"/>
    </location>
</feature>
<feature type="transmembrane region" description="Helical" evidence="2">
    <location>
        <begin position="512"/>
        <end position="541"/>
    </location>
</feature>
<keyword evidence="2" id="KW-0472">Membrane</keyword>
<comment type="similarity">
    <text evidence="1">Belongs to the protein kinase superfamily. ADCK protein kinase family.</text>
</comment>
<accession>D6TFQ9</accession>
<dbReference type="EMBL" id="ADVG01000001">
    <property type="protein sequence ID" value="EFH90542.1"/>
    <property type="molecule type" value="Genomic_DNA"/>
</dbReference>
<evidence type="ECO:0000259" key="3">
    <source>
        <dbReference type="Pfam" id="PF03109"/>
    </source>
</evidence>
<dbReference type="eggNOG" id="COG0661">
    <property type="taxonomic scope" value="Bacteria"/>
</dbReference>
<evidence type="ECO:0000313" key="5">
    <source>
        <dbReference type="Proteomes" id="UP000004508"/>
    </source>
</evidence>
<dbReference type="CDD" id="cd05121">
    <property type="entry name" value="ABC1_ADCK3-like"/>
    <property type="match status" value="1"/>
</dbReference>
<keyword evidence="2" id="KW-0812">Transmembrane</keyword>
<keyword evidence="5" id="KW-1185">Reference proteome</keyword>
<proteinExistence type="inferred from homology"/>
<reference evidence="4 5" key="1">
    <citation type="journal article" date="2011" name="Stand. Genomic Sci.">
        <title>Non-contiguous finished genome sequence and contextual data of the filamentous soil bacterium Ktedonobacter racemifer type strain (SOSP1-21).</title>
        <authorList>
            <person name="Chang Y.J."/>
            <person name="Land M."/>
            <person name="Hauser L."/>
            <person name="Chertkov O."/>
            <person name="Del Rio T.G."/>
            <person name="Nolan M."/>
            <person name="Copeland A."/>
            <person name="Tice H."/>
            <person name="Cheng J.F."/>
            <person name="Lucas S."/>
            <person name="Han C."/>
            <person name="Goodwin L."/>
            <person name="Pitluck S."/>
            <person name="Ivanova N."/>
            <person name="Ovchinikova G."/>
            <person name="Pati A."/>
            <person name="Chen A."/>
            <person name="Palaniappan K."/>
            <person name="Mavromatis K."/>
            <person name="Liolios K."/>
            <person name="Brettin T."/>
            <person name="Fiebig A."/>
            <person name="Rohde M."/>
            <person name="Abt B."/>
            <person name="Goker M."/>
            <person name="Detter J.C."/>
            <person name="Woyke T."/>
            <person name="Bristow J."/>
            <person name="Eisen J.A."/>
            <person name="Markowitz V."/>
            <person name="Hugenholtz P."/>
            <person name="Kyrpides N.C."/>
            <person name="Klenk H.P."/>
            <person name="Lapidus A."/>
        </authorList>
    </citation>
    <scope>NUCLEOTIDE SEQUENCE [LARGE SCALE GENOMIC DNA]</scope>
    <source>
        <strain evidence="5">DSM 44963</strain>
    </source>
</reference>
<dbReference type="SUPFAM" id="SSF56112">
    <property type="entry name" value="Protein kinase-like (PK-like)"/>
    <property type="match status" value="1"/>
</dbReference>
<dbReference type="InParanoid" id="D6TFQ9"/>
<evidence type="ECO:0000313" key="4">
    <source>
        <dbReference type="EMBL" id="EFH90542.1"/>
    </source>
</evidence>
<dbReference type="InterPro" id="IPR004147">
    <property type="entry name" value="ABC1_dom"/>
</dbReference>
<protein>
    <submittedName>
        <fullName evidence="4">ABC-1 domain protein</fullName>
    </submittedName>
</protein>
<name>D6TFQ9_KTERA</name>
<feature type="domain" description="ABC1 atypical kinase-like" evidence="3">
    <location>
        <begin position="99"/>
        <end position="347"/>
    </location>
</feature>
<sequence>MRNEPRGMNRFAQFLRFLRVSRLLLWTLWIIYRERQRVVKARQRGNYEVQPNIEVLLKVLRAFRATALQLGVLMIKLGQFLSARADILPEQALSVLADLQDEVPPAPFEHVAAVIEAEYGKPLTEIFSSFEEQCTAAASLGQVHRATLASTGETVAVKVQRPHITQLVRMDLSTLRFVIWVVNRFFQSDFIDLKGLYREFRRTVYEEIDYVTEATNAKRFREMFREDPSIYIPHVYEEYISKRVLVLEWIDGIKVNDYAALDAGGYSRLEIANRTVRAYFYQFFEEGFFHADPHPGNIFVKKNSPSDDPVIAFLDFGMVGSLTGSMKRAIRDLFLGLVLSDSKKMVDSLLKLGFVGEGANQAALEQALDIMLEHYFGMTLGQVRELEVSGVAHDLDTLLYGQPFRIPSQFAFAGRAVSTLVGVSTGLAPNFNFVDVATPYARKFLKLDAEGISQAAQNILKEAIDAGQVLLELPKSVNRLIGKIEAGQVEVRLANLPGNNSRSRRARQRNGAAMSTGGSGVGGLTWSFFFGASLAAGVYLTNLHQGLPGWFCLGIAGVSALGLLFRR</sequence>
<dbReference type="InterPro" id="IPR011009">
    <property type="entry name" value="Kinase-like_dom_sf"/>
</dbReference>
<organism evidence="4 5">
    <name type="scientific">Ktedonobacter racemifer DSM 44963</name>
    <dbReference type="NCBI Taxonomy" id="485913"/>
    <lineage>
        <taxon>Bacteria</taxon>
        <taxon>Bacillati</taxon>
        <taxon>Chloroflexota</taxon>
        <taxon>Ktedonobacteria</taxon>
        <taxon>Ktedonobacterales</taxon>
        <taxon>Ktedonobacteraceae</taxon>
        <taxon>Ktedonobacter</taxon>
    </lineage>
</organism>
<dbReference type="STRING" id="485913.Krac_12167"/>
<dbReference type="PANTHER" id="PTHR10566">
    <property type="entry name" value="CHAPERONE-ACTIVITY OF BC1 COMPLEX CABC1 -RELATED"/>
    <property type="match status" value="1"/>
</dbReference>